<gene>
    <name evidence="12" type="primary">modC</name>
    <name evidence="12" type="ORF">KDN34_00365</name>
</gene>
<dbReference type="PANTHER" id="PTHR43514:SF4">
    <property type="entry name" value="ABC TRANSPORTER I FAMILY MEMBER 10"/>
    <property type="match status" value="1"/>
</dbReference>
<dbReference type="InterPro" id="IPR004606">
    <property type="entry name" value="Mop_domain"/>
</dbReference>
<dbReference type="GO" id="GO:0005524">
    <property type="term" value="F:ATP binding"/>
    <property type="evidence" value="ECO:0007669"/>
    <property type="project" value="UniProtKB-KW"/>
</dbReference>
<keyword evidence="13" id="KW-1185">Reference proteome</keyword>
<dbReference type="NCBIfam" id="TIGR02142">
    <property type="entry name" value="modC_ABC"/>
    <property type="match status" value="1"/>
</dbReference>
<evidence type="ECO:0000256" key="8">
    <source>
        <dbReference type="ARBA" id="ARBA00023136"/>
    </source>
</evidence>
<evidence type="ECO:0000256" key="7">
    <source>
        <dbReference type="ARBA" id="ARBA00022967"/>
    </source>
</evidence>
<dbReference type="Proteomes" id="UP000679575">
    <property type="component" value="Chromosome"/>
</dbReference>
<evidence type="ECO:0000256" key="9">
    <source>
        <dbReference type="PROSITE-ProRule" id="PRU01213"/>
    </source>
</evidence>
<dbReference type="InterPro" id="IPR003593">
    <property type="entry name" value="AAA+_ATPase"/>
</dbReference>
<dbReference type="RefSeq" id="WP_212595008.1">
    <property type="nucleotide sequence ID" value="NZ_CP073587.1"/>
</dbReference>
<proteinExistence type="predicted"/>
<dbReference type="InterPro" id="IPR017871">
    <property type="entry name" value="ABC_transporter-like_CS"/>
</dbReference>
<keyword evidence="2" id="KW-1003">Cell membrane</keyword>
<keyword evidence="3 9" id="KW-0500">Molybdenum</keyword>
<reference evidence="12 13" key="1">
    <citation type="submission" date="2021-04" db="EMBL/GenBank/DDBJ databases">
        <title>Novel species identification of genus Shewanella.</title>
        <authorList>
            <person name="Liu G."/>
        </authorList>
    </citation>
    <scope>NUCLEOTIDE SEQUENCE [LARGE SCALE GENOMIC DNA]</scope>
    <source>
        <strain evidence="12 13">FJAT-54481</strain>
    </source>
</reference>
<evidence type="ECO:0000313" key="12">
    <source>
        <dbReference type="EMBL" id="QUN05983.1"/>
    </source>
</evidence>
<dbReference type="InterPro" id="IPR005116">
    <property type="entry name" value="Transp-assoc_OB_typ1"/>
</dbReference>
<feature type="domain" description="ABC transporter" evidence="10">
    <location>
        <begin position="1"/>
        <end position="230"/>
    </location>
</feature>
<evidence type="ECO:0000256" key="6">
    <source>
        <dbReference type="ARBA" id="ARBA00022840"/>
    </source>
</evidence>
<keyword evidence="5" id="KW-0547">Nucleotide-binding</keyword>
<sequence>MLTIKVKRQLGETLLDVDVALPLQGVSAVFGRSGAGKTSLVNILGGLAAPDSGEVRLGERWLYHSGKHINLRPEQRNAGFVFQDARLFPHYRVRGNLNYGRKGNKSVAQFDAVVQLLGLEHLLERYPTSLSGGEKQRVAIGRALLTNPEILLMDEPLASLDLPRKRELLPYLQRLTRELKLPIVYVSHSLDEILQLADYMLVIDKGKTVISGPLETVWDSDELRPWLSQQEQSSLLLATVAETHADYAMTRLQLDNGASLWVSQTHREPGERIRVRVHSNQVSVCTTMPVGSSIRNILPVTVAQINTTANSDYVQLRLSLSNMPLWANITRWSLDELALKPGTELFAQIKGVSLTEADIAHS</sequence>
<dbReference type="InterPro" id="IPR050334">
    <property type="entry name" value="Molybdenum_import_ModC"/>
</dbReference>
<dbReference type="PROSITE" id="PS51866">
    <property type="entry name" value="MOP"/>
    <property type="match status" value="1"/>
</dbReference>
<dbReference type="SUPFAM" id="SSF52540">
    <property type="entry name" value="P-loop containing nucleoside triphosphate hydrolases"/>
    <property type="match status" value="1"/>
</dbReference>
<dbReference type="SUPFAM" id="SSF50331">
    <property type="entry name" value="MOP-like"/>
    <property type="match status" value="1"/>
</dbReference>
<organism evidence="12 13">
    <name type="scientific">Shewanella yunxiaonensis</name>
    <dbReference type="NCBI Taxonomy" id="2829809"/>
    <lineage>
        <taxon>Bacteria</taxon>
        <taxon>Pseudomonadati</taxon>
        <taxon>Pseudomonadota</taxon>
        <taxon>Gammaproteobacteria</taxon>
        <taxon>Alteromonadales</taxon>
        <taxon>Shewanellaceae</taxon>
        <taxon>Shewanella</taxon>
    </lineage>
</organism>
<dbReference type="Pfam" id="PF00005">
    <property type="entry name" value="ABC_tran"/>
    <property type="match status" value="1"/>
</dbReference>
<keyword evidence="8" id="KW-0472">Membrane</keyword>
<evidence type="ECO:0000259" key="11">
    <source>
        <dbReference type="PROSITE" id="PS51866"/>
    </source>
</evidence>
<dbReference type="NCBIfam" id="NF008355">
    <property type="entry name" value="PRK11144.1"/>
    <property type="match status" value="1"/>
</dbReference>
<evidence type="ECO:0000256" key="3">
    <source>
        <dbReference type="ARBA" id="ARBA00022505"/>
    </source>
</evidence>
<evidence type="ECO:0000256" key="4">
    <source>
        <dbReference type="ARBA" id="ARBA00022519"/>
    </source>
</evidence>
<keyword evidence="7" id="KW-1278">Translocase</keyword>
<dbReference type="Gene3D" id="2.40.50.100">
    <property type="match status" value="1"/>
</dbReference>
<keyword evidence="6 12" id="KW-0067">ATP-binding</keyword>
<evidence type="ECO:0000256" key="2">
    <source>
        <dbReference type="ARBA" id="ARBA00022475"/>
    </source>
</evidence>
<dbReference type="InterPro" id="IPR027417">
    <property type="entry name" value="P-loop_NTPase"/>
</dbReference>
<dbReference type="PROSITE" id="PS50893">
    <property type="entry name" value="ABC_TRANSPORTER_2"/>
    <property type="match status" value="1"/>
</dbReference>
<evidence type="ECO:0000256" key="1">
    <source>
        <dbReference type="ARBA" id="ARBA00022448"/>
    </source>
</evidence>
<dbReference type="Pfam" id="PF03459">
    <property type="entry name" value="TOBE"/>
    <property type="match status" value="1"/>
</dbReference>
<dbReference type="InterPro" id="IPR011868">
    <property type="entry name" value="ModC_ABC_ATP-bd"/>
</dbReference>
<protein>
    <submittedName>
        <fullName evidence="12">Molybdenum ABC transporter ATP-binding protein ModC</fullName>
    </submittedName>
</protein>
<dbReference type="PANTHER" id="PTHR43514">
    <property type="entry name" value="ABC TRANSPORTER I FAMILY MEMBER 10"/>
    <property type="match status" value="1"/>
</dbReference>
<evidence type="ECO:0000256" key="5">
    <source>
        <dbReference type="ARBA" id="ARBA00022741"/>
    </source>
</evidence>
<feature type="domain" description="Mop" evidence="11">
    <location>
        <begin position="291"/>
        <end position="358"/>
    </location>
</feature>
<dbReference type="Gene3D" id="3.40.50.300">
    <property type="entry name" value="P-loop containing nucleotide triphosphate hydrolases"/>
    <property type="match status" value="1"/>
</dbReference>
<name>A0ABX7YTB9_9GAMM</name>
<evidence type="ECO:0000313" key="13">
    <source>
        <dbReference type="Proteomes" id="UP000679575"/>
    </source>
</evidence>
<dbReference type="SMART" id="SM00382">
    <property type="entry name" value="AAA"/>
    <property type="match status" value="1"/>
</dbReference>
<evidence type="ECO:0000259" key="10">
    <source>
        <dbReference type="PROSITE" id="PS50893"/>
    </source>
</evidence>
<keyword evidence="4" id="KW-0997">Cell inner membrane</keyword>
<keyword evidence="1" id="KW-0813">Transport</keyword>
<dbReference type="PROSITE" id="PS00211">
    <property type="entry name" value="ABC_TRANSPORTER_1"/>
    <property type="match status" value="1"/>
</dbReference>
<accession>A0ABX7YTB9</accession>
<dbReference type="InterPro" id="IPR008995">
    <property type="entry name" value="Mo/tungstate-bd_C_term_dom"/>
</dbReference>
<dbReference type="EMBL" id="CP073587">
    <property type="protein sequence ID" value="QUN05983.1"/>
    <property type="molecule type" value="Genomic_DNA"/>
</dbReference>
<dbReference type="InterPro" id="IPR003439">
    <property type="entry name" value="ABC_transporter-like_ATP-bd"/>
</dbReference>